<evidence type="ECO:0000313" key="3">
    <source>
        <dbReference type="EMBL" id="RNG38027.1"/>
    </source>
</evidence>
<dbReference type="Proteomes" id="UP000275401">
    <property type="component" value="Unassembled WGS sequence"/>
</dbReference>
<dbReference type="EMBL" id="RIBZ01000030">
    <property type="protein sequence ID" value="RNG38027.1"/>
    <property type="molecule type" value="Genomic_DNA"/>
</dbReference>
<sequence length="394" mass="44021">MANIKELDPGIPTSTAWQSGPRLYVRCPYASRLDTDLRNLGAHWDGTQRALWIGSTKKAAVIEVIRASMDRKAAVQAVKDAGRWVQIPYDAHEIREHAKERLNAVYGGNVLKGWWAMRTDEHLAEVQGMVKSWQEEAQAARKAEEKARRENAAAQEAAAAKAAQQAAQVRRAQILERSGRTSAGETAELREISTRRMNKATAQDAARSAGSLVRLEDGRRGIVTDVKVWFTNAEMASSVCWHAETHDEAHWDFAYTVAVVETTDDEREQDAKAEAEAQDAAELDDLIEQATALTAPRTEGWTYIAEEDRAGQITVHRGVTRFASGTLTLTRDDRVIWQHPGWYDDYIATEGTTTAPDVVDRVRRLITAGPRERSHNRTGQQRAYFTVTTQEDRA</sequence>
<accession>A0A3M8X7C1</accession>
<reference evidence="3 4" key="1">
    <citation type="submission" date="2018-11" db="EMBL/GenBank/DDBJ databases">
        <title>The Potential of Streptomyces as Biocontrol Agents against the Tomato grey mould, Botrytis cinerea (Gray mold) Frontiers in Microbiology.</title>
        <authorList>
            <person name="Li D."/>
        </authorList>
    </citation>
    <scope>NUCLEOTIDE SEQUENCE [LARGE SCALE GENOMIC DNA]</scope>
    <source>
        <strain evidence="3 4">NEAU-LD23</strain>
    </source>
</reference>
<gene>
    <name evidence="3" type="ORF">EEJ42_01920</name>
</gene>
<proteinExistence type="predicted"/>
<organism evidence="3 4">
    <name type="scientific">Streptomyces botrytidirepellens</name>
    <dbReference type="NCBI Taxonomy" id="2486417"/>
    <lineage>
        <taxon>Bacteria</taxon>
        <taxon>Bacillati</taxon>
        <taxon>Actinomycetota</taxon>
        <taxon>Actinomycetes</taxon>
        <taxon>Kitasatosporales</taxon>
        <taxon>Streptomycetaceae</taxon>
        <taxon>Streptomyces</taxon>
    </lineage>
</organism>
<protein>
    <submittedName>
        <fullName evidence="3">Uncharacterized protein</fullName>
    </submittedName>
</protein>
<evidence type="ECO:0000256" key="1">
    <source>
        <dbReference type="SAM" id="Coils"/>
    </source>
</evidence>
<evidence type="ECO:0000313" key="4">
    <source>
        <dbReference type="Proteomes" id="UP000275401"/>
    </source>
</evidence>
<keyword evidence="1" id="KW-0175">Coiled coil</keyword>
<keyword evidence="4" id="KW-1185">Reference proteome</keyword>
<feature type="compositionally biased region" description="Polar residues" evidence="2">
    <location>
        <begin position="377"/>
        <end position="394"/>
    </location>
</feature>
<feature type="coiled-coil region" evidence="1">
    <location>
        <begin position="123"/>
        <end position="160"/>
    </location>
</feature>
<dbReference type="AlphaFoldDB" id="A0A3M8X7C1"/>
<dbReference type="RefSeq" id="WP_123098296.1">
    <property type="nucleotide sequence ID" value="NZ_RIBZ01000030.1"/>
</dbReference>
<evidence type="ECO:0000256" key="2">
    <source>
        <dbReference type="SAM" id="MobiDB-lite"/>
    </source>
</evidence>
<feature type="region of interest" description="Disordered" evidence="2">
    <location>
        <begin position="371"/>
        <end position="394"/>
    </location>
</feature>
<name>A0A3M8X7C1_9ACTN</name>
<comment type="caution">
    <text evidence="3">The sequence shown here is derived from an EMBL/GenBank/DDBJ whole genome shotgun (WGS) entry which is preliminary data.</text>
</comment>